<dbReference type="Gene3D" id="3.40.50.10610">
    <property type="entry name" value="ABC-type transport auxiliary lipoprotein component"/>
    <property type="match status" value="1"/>
</dbReference>
<feature type="domain" description="ABC-type transport auxiliary lipoprotein component" evidence="4">
    <location>
        <begin position="39"/>
        <end position="196"/>
    </location>
</feature>
<proteinExistence type="predicted"/>
<accession>A0A1H8HSB6</accession>
<dbReference type="AlphaFoldDB" id="A0A1H8HSB6"/>
<sequence length="217" mass="23656">MKKYLVLAVAIAALTACAAIRNPAPVAVYDFGLQPFPIQPSAVDAGGNKQLRTSLLVAETIAPAWLDSTAIHYRLAYDDPTRFLAYRSSRWASTPAKLLTQRVRTRIAAINERGVMNTGEGTRADYTLRLDLEEFAQVFDTPSRSSAIVRLRASLIDRATRYAVSQRSFGVELPAPTANAAGAVKALTEASDQLIESLIGWLEQELRDKGKEGFSEG</sequence>
<dbReference type="Pfam" id="PF03886">
    <property type="entry name" value="ABC_trans_aux"/>
    <property type="match status" value="1"/>
</dbReference>
<keyword evidence="2 3" id="KW-0732">Signal</keyword>
<feature type="signal peptide" evidence="3">
    <location>
        <begin position="1"/>
        <end position="18"/>
    </location>
</feature>
<dbReference type="PROSITE" id="PS51257">
    <property type="entry name" value="PROKAR_LIPOPROTEIN"/>
    <property type="match status" value="1"/>
</dbReference>
<evidence type="ECO:0000313" key="6">
    <source>
        <dbReference type="Proteomes" id="UP000183898"/>
    </source>
</evidence>
<dbReference type="EMBL" id="FOCT01000005">
    <property type="protein sequence ID" value="SEN58981.1"/>
    <property type="molecule type" value="Genomic_DNA"/>
</dbReference>
<dbReference type="InterPro" id="IPR005586">
    <property type="entry name" value="ABC_trans_aux"/>
</dbReference>
<organism evidence="5 6">
    <name type="scientific">Nitrosospira multiformis</name>
    <dbReference type="NCBI Taxonomy" id="1231"/>
    <lineage>
        <taxon>Bacteria</taxon>
        <taxon>Pseudomonadati</taxon>
        <taxon>Pseudomonadota</taxon>
        <taxon>Betaproteobacteria</taxon>
        <taxon>Nitrosomonadales</taxon>
        <taxon>Nitrosomonadaceae</taxon>
        <taxon>Nitrosospira</taxon>
    </lineage>
</organism>
<evidence type="ECO:0000256" key="1">
    <source>
        <dbReference type="ARBA" id="ARBA00017922"/>
    </source>
</evidence>
<dbReference type="InterPro" id="IPR012640">
    <property type="entry name" value="Membr_lipoprot_lipid_attach_CS"/>
</dbReference>
<evidence type="ECO:0000256" key="3">
    <source>
        <dbReference type="SAM" id="SignalP"/>
    </source>
</evidence>
<dbReference type="Pfam" id="PF08139">
    <property type="entry name" value="LPAM_1"/>
    <property type="match status" value="1"/>
</dbReference>
<protein>
    <recommendedName>
        <fullName evidence="1">Type IV secretion system putative lipoprotein virB7</fullName>
    </recommendedName>
</protein>
<dbReference type="Proteomes" id="UP000183898">
    <property type="component" value="Unassembled WGS sequence"/>
</dbReference>
<evidence type="ECO:0000313" key="5">
    <source>
        <dbReference type="EMBL" id="SEN58981.1"/>
    </source>
</evidence>
<dbReference type="SUPFAM" id="SSF159594">
    <property type="entry name" value="XCC0632-like"/>
    <property type="match status" value="1"/>
</dbReference>
<dbReference type="RefSeq" id="WP_074745948.1">
    <property type="nucleotide sequence ID" value="NZ_FOCT01000005.1"/>
</dbReference>
<gene>
    <name evidence="5" type="ORF">SAMN05216404_105216</name>
</gene>
<evidence type="ECO:0000256" key="2">
    <source>
        <dbReference type="ARBA" id="ARBA00022729"/>
    </source>
</evidence>
<name>A0A1H8HSB6_9PROT</name>
<reference evidence="5 6" key="1">
    <citation type="submission" date="2016-10" db="EMBL/GenBank/DDBJ databases">
        <authorList>
            <person name="de Groot N.N."/>
        </authorList>
    </citation>
    <scope>NUCLEOTIDE SEQUENCE [LARGE SCALE GENOMIC DNA]</scope>
    <source>
        <strain evidence="5 6">Nl18</strain>
    </source>
</reference>
<feature type="chain" id="PRO_5010227577" description="Type IV secretion system putative lipoprotein virB7" evidence="3">
    <location>
        <begin position="19"/>
        <end position="217"/>
    </location>
</feature>
<evidence type="ECO:0000259" key="4">
    <source>
        <dbReference type="Pfam" id="PF03886"/>
    </source>
</evidence>